<accession>E6SPD1</accession>
<dbReference type="HOGENOM" id="CLU_3022566_0_0_10"/>
<dbReference type="KEGG" id="bhl:Bache_2953"/>
<dbReference type="EMBL" id="CP002352">
    <property type="protein sequence ID" value="ADV44888.1"/>
    <property type="molecule type" value="Genomic_DNA"/>
</dbReference>
<dbReference type="AlphaFoldDB" id="E6SPD1"/>
<evidence type="ECO:0000256" key="1">
    <source>
        <dbReference type="SAM" id="MobiDB-lite"/>
    </source>
</evidence>
<keyword evidence="3" id="KW-1185">Reference proteome</keyword>
<protein>
    <submittedName>
        <fullName evidence="2">Uncharacterized protein</fullName>
    </submittedName>
</protein>
<reference evidence="2 3" key="2">
    <citation type="journal article" date="2011" name="Stand. Genomic Sci.">
        <title>Complete genome sequence of Bacteroides helcogenes type strain (P 36-108).</title>
        <authorList>
            <person name="Pati A."/>
            <person name="Gronow S."/>
            <person name="Zeytun A."/>
            <person name="Lapidus A."/>
            <person name="Nolan M."/>
            <person name="Hammon N."/>
            <person name="Deshpande S."/>
            <person name="Cheng J.F."/>
            <person name="Tapia R."/>
            <person name="Han C."/>
            <person name="Goodwin L."/>
            <person name="Pitluck S."/>
            <person name="Liolios K."/>
            <person name="Pagani I."/>
            <person name="Ivanova N."/>
            <person name="Mavromatis K."/>
            <person name="Chen A."/>
            <person name="Palaniappan K."/>
            <person name="Land M."/>
            <person name="Hauser L."/>
            <person name="Chang Y.J."/>
            <person name="Jeffries C.D."/>
            <person name="Detter J.C."/>
            <person name="Brambilla E."/>
            <person name="Rohde M."/>
            <person name="Goker M."/>
            <person name="Woyke T."/>
            <person name="Bristow J."/>
            <person name="Eisen J.A."/>
            <person name="Markowitz V."/>
            <person name="Hugenholtz P."/>
            <person name="Kyrpides N.C."/>
            <person name="Klenk H.P."/>
            <person name="Lucas S."/>
        </authorList>
    </citation>
    <scope>NUCLEOTIDE SEQUENCE [LARGE SCALE GENOMIC DNA]</scope>
    <source>
        <strain evidence="3">ATCC 35417 / DSM 20613 / JCM 6297 / CCUG 15421 / P 36-108</strain>
    </source>
</reference>
<dbReference type="Proteomes" id="UP000008630">
    <property type="component" value="Chromosome"/>
</dbReference>
<sequence>MNECKMSLFQTPLPRKGTPRGKQERKGKKCTKCTKCSTPTASHTRARTLYMKILI</sequence>
<gene>
    <name evidence="2" type="ordered locus">Bache_2953</name>
</gene>
<name>E6SPD1_BACT6</name>
<feature type="region of interest" description="Disordered" evidence="1">
    <location>
        <begin position="1"/>
        <end position="26"/>
    </location>
</feature>
<evidence type="ECO:0000313" key="2">
    <source>
        <dbReference type="EMBL" id="ADV44888.1"/>
    </source>
</evidence>
<organism evidence="2 3">
    <name type="scientific">Bacteroides helcogenes (strain ATCC 35417 / DSM 20613 / JCM 6297 / CCUG 15421 / P 36-108)</name>
    <dbReference type="NCBI Taxonomy" id="693979"/>
    <lineage>
        <taxon>Bacteria</taxon>
        <taxon>Pseudomonadati</taxon>
        <taxon>Bacteroidota</taxon>
        <taxon>Bacteroidia</taxon>
        <taxon>Bacteroidales</taxon>
        <taxon>Bacteroidaceae</taxon>
        <taxon>Bacteroides</taxon>
    </lineage>
</organism>
<reference key="1">
    <citation type="submission" date="2010-11" db="EMBL/GenBank/DDBJ databases">
        <title>The complete genome of Bacteroides helcogenes P 36-108.</title>
        <authorList>
            <consortium name="US DOE Joint Genome Institute (JGI-PGF)"/>
            <person name="Lucas S."/>
            <person name="Copeland A."/>
            <person name="Lapidus A."/>
            <person name="Bruce D."/>
            <person name="Goodwin L."/>
            <person name="Pitluck S."/>
            <person name="Kyrpides N."/>
            <person name="Mavromatis K."/>
            <person name="Ivanova N."/>
            <person name="Zeytun A."/>
            <person name="Brettin T."/>
            <person name="Detter J.C."/>
            <person name="Tapia R."/>
            <person name="Han C."/>
            <person name="Land M."/>
            <person name="Hauser L."/>
            <person name="Markowitz V."/>
            <person name="Cheng J.-F."/>
            <person name="Hugenholtz P."/>
            <person name="Woyke T."/>
            <person name="Wu D."/>
            <person name="Gronow S."/>
            <person name="Wellnitz S."/>
            <person name="Brambilla E."/>
            <person name="Klenk H.-P."/>
            <person name="Eisen J.A."/>
        </authorList>
    </citation>
    <scope>NUCLEOTIDE SEQUENCE</scope>
    <source>
        <strain>P 36-108</strain>
    </source>
</reference>
<evidence type="ECO:0000313" key="3">
    <source>
        <dbReference type="Proteomes" id="UP000008630"/>
    </source>
</evidence>
<feature type="compositionally biased region" description="Basic residues" evidence="1">
    <location>
        <begin position="17"/>
        <end position="26"/>
    </location>
</feature>
<proteinExistence type="predicted"/>